<accession>A0A445E8G0</accession>
<name>A0A445E8G0_ARAHY</name>
<gene>
    <name evidence="1" type="ORF">Ahy_A02g005983</name>
</gene>
<dbReference type="AlphaFoldDB" id="A0A445E8G0"/>
<proteinExistence type="predicted"/>
<comment type="caution">
    <text evidence="1">The sequence shown here is derived from an EMBL/GenBank/DDBJ whole genome shotgun (WGS) entry which is preliminary data.</text>
</comment>
<keyword evidence="2" id="KW-1185">Reference proteome</keyword>
<organism evidence="1 2">
    <name type="scientific">Arachis hypogaea</name>
    <name type="common">Peanut</name>
    <dbReference type="NCBI Taxonomy" id="3818"/>
    <lineage>
        <taxon>Eukaryota</taxon>
        <taxon>Viridiplantae</taxon>
        <taxon>Streptophyta</taxon>
        <taxon>Embryophyta</taxon>
        <taxon>Tracheophyta</taxon>
        <taxon>Spermatophyta</taxon>
        <taxon>Magnoliopsida</taxon>
        <taxon>eudicotyledons</taxon>
        <taxon>Gunneridae</taxon>
        <taxon>Pentapetalae</taxon>
        <taxon>rosids</taxon>
        <taxon>fabids</taxon>
        <taxon>Fabales</taxon>
        <taxon>Fabaceae</taxon>
        <taxon>Papilionoideae</taxon>
        <taxon>50 kb inversion clade</taxon>
        <taxon>dalbergioids sensu lato</taxon>
        <taxon>Dalbergieae</taxon>
        <taxon>Pterocarpus clade</taxon>
        <taxon>Arachis</taxon>
    </lineage>
</organism>
<dbReference type="Proteomes" id="UP000289738">
    <property type="component" value="Chromosome A02"/>
</dbReference>
<dbReference type="EMBL" id="SDMP01000002">
    <property type="protein sequence ID" value="RYR71762.1"/>
    <property type="molecule type" value="Genomic_DNA"/>
</dbReference>
<evidence type="ECO:0000313" key="2">
    <source>
        <dbReference type="Proteomes" id="UP000289738"/>
    </source>
</evidence>
<protein>
    <submittedName>
        <fullName evidence="1">Uncharacterized protein</fullName>
    </submittedName>
</protein>
<sequence length="232" mass="27919">MRRKRKMLIEKHIFNNNLNRWAFKISNVWFAHSKFPTLQYMWSNSIAAEAYASIPFSFKWLTGDIIVKYLSQLNYFLSFEKSFLVAFFGPLFHYVEKMSHVHVQETIIIAWTIRHPTRNSNDPIARAKFYQQRYILPDQISFWELFILFEYSIQLFAILHSPNVLSYENTHYFTTNLILFSRIPNEKTLEEPPTPTINLSVCMFWFSFLLLRNVSHRFRYKKLSLPPRQLDI</sequence>
<evidence type="ECO:0000313" key="1">
    <source>
        <dbReference type="EMBL" id="RYR71762.1"/>
    </source>
</evidence>
<reference evidence="1 2" key="1">
    <citation type="submission" date="2019-01" db="EMBL/GenBank/DDBJ databases">
        <title>Sequencing of cultivated peanut Arachis hypogaea provides insights into genome evolution and oil improvement.</title>
        <authorList>
            <person name="Chen X."/>
        </authorList>
    </citation>
    <scope>NUCLEOTIDE SEQUENCE [LARGE SCALE GENOMIC DNA]</scope>
    <source>
        <strain evidence="2">cv. Fuhuasheng</strain>
        <tissue evidence="1">Leaves</tissue>
    </source>
</reference>